<dbReference type="GO" id="GO:0008270">
    <property type="term" value="F:zinc ion binding"/>
    <property type="evidence" value="ECO:0007669"/>
    <property type="project" value="InterPro"/>
</dbReference>
<feature type="domain" description="Cobalamin-independent methionine synthase MetE C-terminal/archaeal" evidence="1">
    <location>
        <begin position="179"/>
        <end position="356"/>
    </location>
</feature>
<dbReference type="GO" id="GO:0003871">
    <property type="term" value="F:5-methyltetrahydropteroyltriglutamate-homocysteine S-methyltransferase activity"/>
    <property type="evidence" value="ECO:0007669"/>
    <property type="project" value="InterPro"/>
</dbReference>
<dbReference type="InterPro" id="IPR002629">
    <property type="entry name" value="Met_Synth_C/arc"/>
</dbReference>
<dbReference type="CDD" id="cd03311">
    <property type="entry name" value="CIMS_C_terminal_like"/>
    <property type="match status" value="1"/>
</dbReference>
<dbReference type="SUPFAM" id="SSF51726">
    <property type="entry name" value="UROD/MetE-like"/>
    <property type="match status" value="1"/>
</dbReference>
<feature type="domain" description="Cobalamin-independent methionine synthase MetE C-terminal/archaeal" evidence="1">
    <location>
        <begin position="5"/>
        <end position="152"/>
    </location>
</feature>
<dbReference type="Pfam" id="PF01717">
    <property type="entry name" value="Meth_synt_2"/>
    <property type="match status" value="2"/>
</dbReference>
<dbReference type="EMBL" id="CP087164">
    <property type="protein sequence ID" value="UGS37275.1"/>
    <property type="molecule type" value="Genomic_DNA"/>
</dbReference>
<gene>
    <name evidence="2" type="ORF">DSM104329_03690</name>
</gene>
<dbReference type="AlphaFoldDB" id="A0A9E7C1A2"/>
<dbReference type="KEGG" id="sbae:DSM104329_03690"/>
<dbReference type="PANTHER" id="PTHR43844:SF2">
    <property type="entry name" value="SYNTHASE, VITAMIN-B12 INDEPENDENT, PUTATIVE (AFU_ORTHOLOGUE AFUA_3G12060)-RELATED"/>
    <property type="match status" value="1"/>
</dbReference>
<dbReference type="Proteomes" id="UP001162834">
    <property type="component" value="Chromosome"/>
</dbReference>
<sequence>MDRILTTHVGSLIRPPELVELLRARDEGREVDEAAFDACLHDAVADVVRRQAEVGVDVVSDGEFGKTLSWARYIRERIDGFEQRPMAAEMVGANVLPGTDKRLFGEFYAAYEKTQGFTGTITNWVCTGPITYTGQAALQRDIDDLKAALETVHVVDGFLPVVAPASVVPIREDEFYASEEEFVLAVADALNVEYRTIVESGLMVQIDDAYLATMWDTMGSPSDMSAYREWAELRIEALVRALDGIPAERARYHVCWGSWNAPHVGDVAIRDIADLILRVPVGGYAIEMANPRHEHEWRVWEDVELPEGRKLIPGVISHVTNVVEHPELVAERLVRLADLVGRDNVIAGTDCGFAQGPYVQRVHPTIQWAKLEALSTGARLATERLWR</sequence>
<name>A0A9E7C1A2_9ACTN</name>
<proteinExistence type="predicted"/>
<dbReference type="RefSeq" id="WP_259311332.1">
    <property type="nucleotide sequence ID" value="NZ_CP087164.1"/>
</dbReference>
<dbReference type="Gene3D" id="3.20.20.210">
    <property type="match status" value="1"/>
</dbReference>
<protein>
    <recommendedName>
        <fullName evidence="1">Cobalamin-independent methionine synthase MetE C-terminal/archaeal domain-containing protein</fullName>
    </recommendedName>
</protein>
<dbReference type="InterPro" id="IPR038071">
    <property type="entry name" value="UROD/MetE-like_sf"/>
</dbReference>
<keyword evidence="3" id="KW-1185">Reference proteome</keyword>
<evidence type="ECO:0000259" key="1">
    <source>
        <dbReference type="Pfam" id="PF01717"/>
    </source>
</evidence>
<dbReference type="GO" id="GO:0009086">
    <property type="term" value="P:methionine biosynthetic process"/>
    <property type="evidence" value="ECO:0007669"/>
    <property type="project" value="InterPro"/>
</dbReference>
<organism evidence="2 3">
    <name type="scientific">Capillimicrobium parvum</name>
    <dbReference type="NCBI Taxonomy" id="2884022"/>
    <lineage>
        <taxon>Bacteria</taxon>
        <taxon>Bacillati</taxon>
        <taxon>Actinomycetota</taxon>
        <taxon>Thermoleophilia</taxon>
        <taxon>Solirubrobacterales</taxon>
        <taxon>Capillimicrobiaceae</taxon>
        <taxon>Capillimicrobium</taxon>
    </lineage>
</organism>
<dbReference type="PANTHER" id="PTHR43844">
    <property type="entry name" value="METHIONINE SYNTHASE"/>
    <property type="match status" value="1"/>
</dbReference>
<reference evidence="2" key="1">
    <citation type="journal article" date="2022" name="Int. J. Syst. Evol. Microbiol.">
        <title>Pseudomonas aegrilactucae sp. nov. and Pseudomonas morbosilactucae sp. nov., pathogens causing bacterial rot of lettuce in Japan.</title>
        <authorList>
            <person name="Sawada H."/>
            <person name="Fujikawa T."/>
            <person name="Satou M."/>
        </authorList>
    </citation>
    <scope>NUCLEOTIDE SEQUENCE</scope>
    <source>
        <strain evidence="2">0166_1</strain>
    </source>
</reference>
<evidence type="ECO:0000313" key="2">
    <source>
        <dbReference type="EMBL" id="UGS37275.1"/>
    </source>
</evidence>
<accession>A0A9E7C1A2</accession>
<evidence type="ECO:0000313" key="3">
    <source>
        <dbReference type="Proteomes" id="UP001162834"/>
    </source>
</evidence>